<keyword evidence="1" id="KW-0812">Transmembrane</keyword>
<dbReference type="EMBL" id="VIWY01000005">
    <property type="protein sequence ID" value="TWG12747.1"/>
    <property type="molecule type" value="Genomic_DNA"/>
</dbReference>
<keyword evidence="3" id="KW-1185">Reference proteome</keyword>
<protein>
    <submittedName>
        <fullName evidence="2">Uncharacterized protein</fullName>
    </submittedName>
</protein>
<evidence type="ECO:0000313" key="2">
    <source>
        <dbReference type="EMBL" id="TWG12747.1"/>
    </source>
</evidence>
<feature type="transmembrane region" description="Helical" evidence="1">
    <location>
        <begin position="6"/>
        <end position="23"/>
    </location>
</feature>
<proteinExistence type="predicted"/>
<accession>A0A561VMC4</accession>
<sequence length="30" mass="3518">MFTKALCCTMMIFVVGAMLGIWLQRQRGRR</sequence>
<keyword evidence="1" id="KW-0472">Membrane</keyword>
<reference evidence="2 3" key="1">
    <citation type="submission" date="2019-06" db="EMBL/GenBank/DDBJ databases">
        <title>Sequencing the genomes of 1000 actinobacteria strains.</title>
        <authorList>
            <person name="Klenk H.-P."/>
        </authorList>
    </citation>
    <scope>NUCLEOTIDE SEQUENCE [LARGE SCALE GENOMIC DNA]</scope>
    <source>
        <strain evidence="2 3">DSM 43866</strain>
    </source>
</reference>
<gene>
    <name evidence="2" type="ORF">FHX34_105615</name>
</gene>
<evidence type="ECO:0000313" key="3">
    <source>
        <dbReference type="Proteomes" id="UP000320239"/>
    </source>
</evidence>
<comment type="caution">
    <text evidence="2">The sequence shown here is derived from an EMBL/GenBank/DDBJ whole genome shotgun (WGS) entry which is preliminary data.</text>
</comment>
<keyword evidence="1" id="KW-1133">Transmembrane helix</keyword>
<dbReference type="AlphaFoldDB" id="A0A561VMC4"/>
<dbReference type="Proteomes" id="UP000320239">
    <property type="component" value="Unassembled WGS sequence"/>
</dbReference>
<name>A0A561VMC4_ACTTI</name>
<organism evidence="2 3">
    <name type="scientific">Actinoplanes teichomyceticus</name>
    <dbReference type="NCBI Taxonomy" id="1867"/>
    <lineage>
        <taxon>Bacteria</taxon>
        <taxon>Bacillati</taxon>
        <taxon>Actinomycetota</taxon>
        <taxon>Actinomycetes</taxon>
        <taxon>Micromonosporales</taxon>
        <taxon>Micromonosporaceae</taxon>
        <taxon>Actinoplanes</taxon>
    </lineage>
</organism>
<evidence type="ECO:0000256" key="1">
    <source>
        <dbReference type="SAM" id="Phobius"/>
    </source>
</evidence>